<proteinExistence type="predicted"/>
<dbReference type="OrthoDB" id="7945430at2"/>
<reference evidence="2 3" key="1">
    <citation type="submission" date="2016-10" db="EMBL/GenBank/DDBJ databases">
        <authorList>
            <person name="de Groot N.N."/>
        </authorList>
    </citation>
    <scope>NUCLEOTIDE SEQUENCE [LARGE SCALE GENOMIC DNA]</scope>
    <source>
        <strain evidence="2 3">DSM 43357</strain>
    </source>
</reference>
<feature type="domain" description="N-acetyltransferase" evidence="1">
    <location>
        <begin position="70"/>
        <end position="207"/>
    </location>
</feature>
<protein>
    <submittedName>
        <fullName evidence="2">Acetyltransferase (GNAT) family protein</fullName>
    </submittedName>
</protein>
<dbReference type="SUPFAM" id="SSF55729">
    <property type="entry name" value="Acyl-CoA N-acyltransferases (Nat)"/>
    <property type="match status" value="1"/>
</dbReference>
<dbReference type="InterPro" id="IPR016181">
    <property type="entry name" value="Acyl_CoA_acyltransferase"/>
</dbReference>
<dbReference type="AlphaFoldDB" id="A0A1H7WYF9"/>
<dbReference type="EMBL" id="FOBF01000011">
    <property type="protein sequence ID" value="SEM25888.1"/>
    <property type="molecule type" value="Genomic_DNA"/>
</dbReference>
<dbReference type="RefSeq" id="WP_091102710.1">
    <property type="nucleotide sequence ID" value="NZ_FOBF01000011.1"/>
</dbReference>
<keyword evidence="3" id="KW-1185">Reference proteome</keyword>
<keyword evidence="2" id="KW-0808">Transferase</keyword>
<organism evidence="2 3">
    <name type="scientific">Nonomuraea pusilla</name>
    <dbReference type="NCBI Taxonomy" id="46177"/>
    <lineage>
        <taxon>Bacteria</taxon>
        <taxon>Bacillati</taxon>
        <taxon>Actinomycetota</taxon>
        <taxon>Actinomycetes</taxon>
        <taxon>Streptosporangiales</taxon>
        <taxon>Streptosporangiaceae</taxon>
        <taxon>Nonomuraea</taxon>
    </lineage>
</organism>
<evidence type="ECO:0000313" key="2">
    <source>
        <dbReference type="EMBL" id="SEM25888.1"/>
    </source>
</evidence>
<evidence type="ECO:0000259" key="1">
    <source>
        <dbReference type="PROSITE" id="PS51186"/>
    </source>
</evidence>
<accession>A0A1H7WYF9</accession>
<gene>
    <name evidence="2" type="ORF">SAMN05660976_04642</name>
</gene>
<dbReference type="Proteomes" id="UP000198953">
    <property type="component" value="Unassembled WGS sequence"/>
</dbReference>
<dbReference type="PROSITE" id="PS51186">
    <property type="entry name" value="GNAT"/>
    <property type="match status" value="1"/>
</dbReference>
<evidence type="ECO:0000313" key="3">
    <source>
        <dbReference type="Proteomes" id="UP000198953"/>
    </source>
</evidence>
<name>A0A1H7WYF9_9ACTN</name>
<dbReference type="InterPro" id="IPR000182">
    <property type="entry name" value="GNAT_dom"/>
</dbReference>
<dbReference type="Gene3D" id="3.40.630.30">
    <property type="match status" value="1"/>
</dbReference>
<dbReference type="GO" id="GO:0016747">
    <property type="term" value="F:acyltransferase activity, transferring groups other than amino-acyl groups"/>
    <property type="evidence" value="ECO:0007669"/>
    <property type="project" value="InterPro"/>
</dbReference>
<dbReference type="Pfam" id="PF00583">
    <property type="entry name" value="Acetyltransf_1"/>
    <property type="match status" value="1"/>
</dbReference>
<dbReference type="STRING" id="46177.SAMN05660976_04642"/>
<sequence>MRTLADLLTAAADGRPPAPDGSLTVLPQPSPRDLGVIAFTGHNVVFADVDHAWIRDRLPGDDVAAPLAPPFLRALEELTGRRAEGVDLLALAGPLTGPPPLPLTEVTDSAHPRVVRARRHRTSVRVWTSEEGVVTVGRGVAGRWEAAVEVAPEHRGRGAGRLLARAARHLAPGPLWAQVAPANAASVRAFLAAGYQPMGAEALLTLS</sequence>